<reference evidence="9 10" key="1">
    <citation type="submission" date="2015-01" db="EMBL/GenBank/DDBJ databases">
        <title>Paenibacillus swuensis/DY6/whole genome sequencing.</title>
        <authorList>
            <person name="Kim M.K."/>
            <person name="Srinivasan S."/>
            <person name="Lee J.-J."/>
        </authorList>
    </citation>
    <scope>NUCLEOTIDE SEQUENCE [LARGE SCALE GENOMIC DNA]</scope>
    <source>
        <strain evidence="9 10">DY6</strain>
    </source>
</reference>
<dbReference type="EMBL" id="CP011388">
    <property type="protein sequence ID" value="ANE48094.1"/>
    <property type="molecule type" value="Genomic_DNA"/>
</dbReference>
<sequence length="373" mass="41128">MMSNQISVRQLFCMVVLFELGSAIVVGLGMDAGQDAWIAILLGMFSGLAAVHLYAYLHERSSGKEWTDHIVNVFGPWIGTAIALGYIIYFLYIAGRVLRDFGALLISSSLNLTSPIPVAIVMGFVVLYAYLKGIESFARSGEMVMEIMVLIGIFLALLISFSDIIRPENTLPVLGEGWKPVLSTAYPLTSTFPFGELIAFLMIFPNVRTSTKSGIRTVMVKAVLASGAILTVVIWTDIAVLGAKRASLEHFPLLTVIGRISIGSFIQRMDAFAISILILGVFYKVTVFFYASVQGFTTLMKLNQPQHRQIIAFIFGAGLLWLSFVMSGSYVEHIETGLKKVPLYMHVPMQYGIPLIMAMIIVVKRKRSSKSME</sequence>
<accession>A0A172TMG3</accession>
<feature type="transmembrane region" description="Helical" evidence="8">
    <location>
        <begin position="143"/>
        <end position="165"/>
    </location>
</feature>
<evidence type="ECO:0000256" key="8">
    <source>
        <dbReference type="SAM" id="Phobius"/>
    </source>
</evidence>
<dbReference type="RefSeq" id="WP_068609526.1">
    <property type="nucleotide sequence ID" value="NZ_CP011388.1"/>
</dbReference>
<keyword evidence="10" id="KW-1185">Reference proteome</keyword>
<keyword evidence="3" id="KW-0813">Transport</keyword>
<comment type="similarity">
    <text evidence="2">Belongs to the amino acid-polyamine-organocation (APC) superfamily. Spore germination protein (SGP) (TC 2.A.3.9) family.</text>
</comment>
<dbReference type="GO" id="GO:0016020">
    <property type="term" value="C:membrane"/>
    <property type="evidence" value="ECO:0007669"/>
    <property type="project" value="UniProtKB-SubCell"/>
</dbReference>
<dbReference type="PATRIC" id="fig|1178515.4.peg.3921"/>
<proteinExistence type="inferred from homology"/>
<keyword evidence="6 8" id="KW-1133">Transmembrane helix</keyword>
<dbReference type="OrthoDB" id="1891864at2"/>
<protein>
    <submittedName>
        <fullName evidence="9">Uncharacterized protein</fullName>
    </submittedName>
</protein>
<evidence type="ECO:0000256" key="1">
    <source>
        <dbReference type="ARBA" id="ARBA00004141"/>
    </source>
</evidence>
<dbReference type="PANTHER" id="PTHR34975">
    <property type="entry name" value="SPORE GERMINATION PROTEIN A2"/>
    <property type="match status" value="1"/>
</dbReference>
<dbReference type="Proteomes" id="UP000076927">
    <property type="component" value="Chromosome"/>
</dbReference>
<dbReference type="InterPro" id="IPR004761">
    <property type="entry name" value="Spore_GerAB"/>
</dbReference>
<feature type="transmembrane region" description="Helical" evidence="8">
    <location>
        <begin position="310"/>
        <end position="331"/>
    </location>
</feature>
<evidence type="ECO:0000256" key="7">
    <source>
        <dbReference type="ARBA" id="ARBA00023136"/>
    </source>
</evidence>
<feature type="transmembrane region" description="Helical" evidence="8">
    <location>
        <begin position="12"/>
        <end position="30"/>
    </location>
</feature>
<evidence type="ECO:0000256" key="2">
    <source>
        <dbReference type="ARBA" id="ARBA00007998"/>
    </source>
</evidence>
<comment type="subcellular location">
    <subcellularLocation>
        <location evidence="1">Membrane</location>
        <topology evidence="1">Multi-pass membrane protein</topology>
    </subcellularLocation>
</comment>
<gene>
    <name evidence="9" type="ORF">SY83_19395</name>
</gene>
<evidence type="ECO:0000313" key="9">
    <source>
        <dbReference type="EMBL" id="ANE48094.1"/>
    </source>
</evidence>
<dbReference type="KEGG" id="pswu:SY83_19395"/>
<name>A0A172TMG3_9BACL</name>
<dbReference type="STRING" id="1178515.SY83_19395"/>
<evidence type="ECO:0000256" key="5">
    <source>
        <dbReference type="ARBA" id="ARBA00022692"/>
    </source>
</evidence>
<feature type="transmembrane region" description="Helical" evidence="8">
    <location>
        <begin position="343"/>
        <end position="363"/>
    </location>
</feature>
<dbReference type="AlphaFoldDB" id="A0A172TMG3"/>
<evidence type="ECO:0000313" key="10">
    <source>
        <dbReference type="Proteomes" id="UP000076927"/>
    </source>
</evidence>
<feature type="transmembrane region" description="Helical" evidence="8">
    <location>
        <begin position="271"/>
        <end position="290"/>
    </location>
</feature>
<evidence type="ECO:0000256" key="3">
    <source>
        <dbReference type="ARBA" id="ARBA00022448"/>
    </source>
</evidence>
<organism evidence="9 10">
    <name type="scientific">Paenibacillus swuensis</name>
    <dbReference type="NCBI Taxonomy" id="1178515"/>
    <lineage>
        <taxon>Bacteria</taxon>
        <taxon>Bacillati</taxon>
        <taxon>Bacillota</taxon>
        <taxon>Bacilli</taxon>
        <taxon>Bacillales</taxon>
        <taxon>Paenibacillaceae</taxon>
        <taxon>Paenibacillus</taxon>
    </lineage>
</organism>
<dbReference type="GO" id="GO:0009847">
    <property type="term" value="P:spore germination"/>
    <property type="evidence" value="ECO:0007669"/>
    <property type="project" value="InterPro"/>
</dbReference>
<evidence type="ECO:0000256" key="4">
    <source>
        <dbReference type="ARBA" id="ARBA00022544"/>
    </source>
</evidence>
<feature type="transmembrane region" description="Helical" evidence="8">
    <location>
        <begin position="36"/>
        <end position="57"/>
    </location>
</feature>
<keyword evidence="5 8" id="KW-0812">Transmembrane</keyword>
<evidence type="ECO:0000256" key="6">
    <source>
        <dbReference type="ARBA" id="ARBA00022989"/>
    </source>
</evidence>
<feature type="transmembrane region" description="Helical" evidence="8">
    <location>
        <begin position="69"/>
        <end position="92"/>
    </location>
</feature>
<keyword evidence="4" id="KW-0309">Germination</keyword>
<feature type="transmembrane region" description="Helical" evidence="8">
    <location>
        <begin position="219"/>
        <end position="243"/>
    </location>
</feature>
<dbReference type="Pfam" id="PF03845">
    <property type="entry name" value="Spore_permease"/>
    <property type="match status" value="1"/>
</dbReference>
<feature type="transmembrane region" description="Helical" evidence="8">
    <location>
        <begin position="112"/>
        <end position="131"/>
    </location>
</feature>
<dbReference type="PANTHER" id="PTHR34975:SF2">
    <property type="entry name" value="SPORE GERMINATION PROTEIN A2"/>
    <property type="match status" value="1"/>
</dbReference>
<dbReference type="NCBIfam" id="TIGR00912">
    <property type="entry name" value="2A0309"/>
    <property type="match status" value="1"/>
</dbReference>
<keyword evidence="7 8" id="KW-0472">Membrane</keyword>
<feature type="transmembrane region" description="Helical" evidence="8">
    <location>
        <begin position="185"/>
        <end position="207"/>
    </location>
</feature>